<dbReference type="Pfam" id="PF00581">
    <property type="entry name" value="Rhodanese"/>
    <property type="match status" value="1"/>
</dbReference>
<dbReference type="InterPro" id="IPR001763">
    <property type="entry name" value="Rhodanese-like_dom"/>
</dbReference>
<proteinExistence type="predicted"/>
<reference evidence="3 4" key="1">
    <citation type="submission" date="2022-06" db="EMBL/GenBank/DDBJ databases">
        <authorList>
            <person name="Xuan X."/>
        </authorList>
    </citation>
    <scope>NUCLEOTIDE SEQUENCE [LARGE SCALE GENOMIC DNA]</scope>
    <source>
        <strain evidence="3 4">2V75</strain>
    </source>
</reference>
<evidence type="ECO:0000256" key="1">
    <source>
        <dbReference type="SAM" id="SignalP"/>
    </source>
</evidence>
<dbReference type="SMART" id="SM00450">
    <property type="entry name" value="RHOD"/>
    <property type="match status" value="1"/>
</dbReference>
<dbReference type="PANTHER" id="PTHR45431">
    <property type="entry name" value="RHODANESE-LIKE DOMAIN-CONTAINING PROTEIN 15, CHLOROPLASTIC"/>
    <property type="match status" value="1"/>
</dbReference>
<dbReference type="PANTHER" id="PTHR45431:SF3">
    <property type="entry name" value="RHODANESE-LIKE DOMAIN-CONTAINING PROTEIN 15, CHLOROPLASTIC"/>
    <property type="match status" value="1"/>
</dbReference>
<dbReference type="CDD" id="cd00158">
    <property type="entry name" value="RHOD"/>
    <property type="match status" value="1"/>
</dbReference>
<dbReference type="InterPro" id="IPR001307">
    <property type="entry name" value="Thiosulphate_STrfase_CS"/>
</dbReference>
<dbReference type="SUPFAM" id="SSF52821">
    <property type="entry name" value="Rhodanese/Cell cycle control phosphatase"/>
    <property type="match status" value="1"/>
</dbReference>
<dbReference type="InterPro" id="IPR052367">
    <property type="entry name" value="Thiosulfate_ST/Rhodanese-like"/>
</dbReference>
<dbReference type="RefSeq" id="WP_252741574.1">
    <property type="nucleotide sequence ID" value="NZ_JAMXIB010000007.1"/>
</dbReference>
<organism evidence="3 4">
    <name type="scientific">Robiginitalea marina</name>
    <dbReference type="NCBI Taxonomy" id="2954105"/>
    <lineage>
        <taxon>Bacteria</taxon>
        <taxon>Pseudomonadati</taxon>
        <taxon>Bacteroidota</taxon>
        <taxon>Flavobacteriia</taxon>
        <taxon>Flavobacteriales</taxon>
        <taxon>Flavobacteriaceae</taxon>
        <taxon>Robiginitalea</taxon>
    </lineage>
</organism>
<evidence type="ECO:0000313" key="3">
    <source>
        <dbReference type="EMBL" id="MCO5725197.1"/>
    </source>
</evidence>
<keyword evidence="1" id="KW-0732">Signal</keyword>
<evidence type="ECO:0000259" key="2">
    <source>
        <dbReference type="PROSITE" id="PS50206"/>
    </source>
</evidence>
<feature type="domain" description="Rhodanese" evidence="2">
    <location>
        <begin position="33"/>
        <end position="117"/>
    </location>
</feature>
<gene>
    <name evidence="3" type="ORF">NG653_10050</name>
</gene>
<comment type="caution">
    <text evidence="3">The sequence shown here is derived from an EMBL/GenBank/DDBJ whole genome shotgun (WGS) entry which is preliminary data.</text>
</comment>
<keyword evidence="4" id="KW-1185">Reference proteome</keyword>
<name>A0ABT1AZW7_9FLAO</name>
<dbReference type="PROSITE" id="PS51257">
    <property type="entry name" value="PROKAR_LIPOPROTEIN"/>
    <property type="match status" value="1"/>
</dbReference>
<evidence type="ECO:0000313" key="4">
    <source>
        <dbReference type="Proteomes" id="UP001206312"/>
    </source>
</evidence>
<sequence length="120" mass="13486">MKKLVFLLLLSLSVLSCQEKTQMPITEFSAADLKAGELLVDVRTPGEFSQGHLPGALNVDWMADDFIRHWDTVSRDQKLYLYCQAGVRSAHAARVLDSLGFRVVDLTGGYAEYLRARPRE</sequence>
<dbReference type="Proteomes" id="UP001206312">
    <property type="component" value="Unassembled WGS sequence"/>
</dbReference>
<dbReference type="EMBL" id="JAMXIB010000007">
    <property type="protein sequence ID" value="MCO5725197.1"/>
    <property type="molecule type" value="Genomic_DNA"/>
</dbReference>
<dbReference type="PROSITE" id="PS50206">
    <property type="entry name" value="RHODANESE_3"/>
    <property type="match status" value="1"/>
</dbReference>
<dbReference type="PROSITE" id="PS00380">
    <property type="entry name" value="RHODANESE_1"/>
    <property type="match status" value="1"/>
</dbReference>
<dbReference type="InterPro" id="IPR036873">
    <property type="entry name" value="Rhodanese-like_dom_sf"/>
</dbReference>
<feature type="signal peptide" evidence="1">
    <location>
        <begin position="1"/>
        <end position="19"/>
    </location>
</feature>
<accession>A0ABT1AZW7</accession>
<protein>
    <submittedName>
        <fullName evidence="3">Rhodanese-like domain-containing protein</fullName>
    </submittedName>
</protein>
<dbReference type="Gene3D" id="3.40.250.10">
    <property type="entry name" value="Rhodanese-like domain"/>
    <property type="match status" value="1"/>
</dbReference>
<feature type="chain" id="PRO_5045051995" evidence="1">
    <location>
        <begin position="20"/>
        <end position="120"/>
    </location>
</feature>